<dbReference type="InterPro" id="IPR010131">
    <property type="entry name" value="MdtP/NodT-like"/>
</dbReference>
<dbReference type="Gene3D" id="1.20.1600.10">
    <property type="entry name" value="Outer membrane efflux proteins (OEP)"/>
    <property type="match status" value="1"/>
</dbReference>
<keyword evidence="3" id="KW-1185">Reference proteome</keyword>
<sequence length="435" mass="48467">MAQFSRWQGALRWAPLIVLCAMQPLYAADVQYTLNQAQQALDNQAPIGLDEAIGRAVERSQSLMAVDKKAQMARLMARESLAGDDPVLNLSLTNLPINGADAFSVGRDFMTMRSVGFMQTWVRQARRQAQSAVFASDEMLARVERAQQLSHIKTETAKAWLSDWLTNQMLRSVAQQKQALDVQLLGAQAGFESHTQSATDVLNAKAALLEWQQLSATLQAQQAIARHDLKRWAGTDVGTADFNAERLSQTPWRMEGLVTQIERLPELNMAQTGIAKAQAQLALRKESLEPDWTYSVMLSARGSQFSDMLTVGASRPLLWNTDEKQAVAIEAAQAGVLQMQAEYIELQRMLQHTVERQLVQYQSLLTRWTIAQQSILPLAQTLSQQAQADYASGKITLTTLATARRQALNAELDSLRQQLELALTWADLQYLTTPE</sequence>
<keyword evidence="1" id="KW-0732">Signal</keyword>
<evidence type="ECO:0000313" key="2">
    <source>
        <dbReference type="EMBL" id="MCQ8896758.1"/>
    </source>
</evidence>
<proteinExistence type="predicted"/>
<feature type="chain" id="PRO_5045484611" evidence="1">
    <location>
        <begin position="28"/>
        <end position="435"/>
    </location>
</feature>
<evidence type="ECO:0000256" key="1">
    <source>
        <dbReference type="SAM" id="SignalP"/>
    </source>
</evidence>
<dbReference type="PANTHER" id="PTHR30203">
    <property type="entry name" value="OUTER MEMBRANE CATION EFFLUX PROTEIN"/>
    <property type="match status" value="1"/>
</dbReference>
<feature type="signal peptide" evidence="1">
    <location>
        <begin position="1"/>
        <end position="27"/>
    </location>
</feature>
<name>A0ABT1WGX1_9BURK</name>
<dbReference type="Proteomes" id="UP001204142">
    <property type="component" value="Unassembled WGS sequence"/>
</dbReference>
<reference evidence="2 3" key="1">
    <citation type="submission" date="2022-07" db="EMBL/GenBank/DDBJ databases">
        <authorList>
            <person name="Xamxidin M."/>
            <person name="Wu M."/>
        </authorList>
    </citation>
    <scope>NUCLEOTIDE SEQUENCE [LARGE SCALE GENOMIC DNA]</scope>
    <source>
        <strain evidence="2 3">NBRC 111650</strain>
    </source>
</reference>
<organism evidence="2 3">
    <name type="scientific">Limnobacter humi</name>
    <dbReference type="NCBI Taxonomy" id="1778671"/>
    <lineage>
        <taxon>Bacteria</taxon>
        <taxon>Pseudomonadati</taxon>
        <taxon>Pseudomonadota</taxon>
        <taxon>Betaproteobacteria</taxon>
        <taxon>Burkholderiales</taxon>
        <taxon>Burkholderiaceae</taxon>
        <taxon>Limnobacter</taxon>
    </lineage>
</organism>
<comment type="caution">
    <text evidence="2">The sequence shown here is derived from an EMBL/GenBank/DDBJ whole genome shotgun (WGS) entry which is preliminary data.</text>
</comment>
<dbReference type="SUPFAM" id="SSF56954">
    <property type="entry name" value="Outer membrane efflux proteins (OEP)"/>
    <property type="match status" value="1"/>
</dbReference>
<evidence type="ECO:0000313" key="3">
    <source>
        <dbReference type="Proteomes" id="UP001204142"/>
    </source>
</evidence>
<gene>
    <name evidence="2" type="ORF">NQT62_09975</name>
</gene>
<dbReference type="RefSeq" id="WP_256764552.1">
    <property type="nucleotide sequence ID" value="NZ_JANIGO010000003.1"/>
</dbReference>
<protein>
    <submittedName>
        <fullName evidence="2">TolC family protein</fullName>
    </submittedName>
</protein>
<dbReference type="EMBL" id="JANIGO010000003">
    <property type="protein sequence ID" value="MCQ8896758.1"/>
    <property type="molecule type" value="Genomic_DNA"/>
</dbReference>
<accession>A0ABT1WGX1</accession>